<accession>A0A4U0XV34</accession>
<dbReference type="AlphaFoldDB" id="A0A4U0XV34"/>
<evidence type="ECO:0000256" key="1">
    <source>
        <dbReference type="SAM" id="SignalP"/>
    </source>
</evidence>
<organism evidence="2 3">
    <name type="scientific">Friedmanniomyces simplex</name>
    <dbReference type="NCBI Taxonomy" id="329884"/>
    <lineage>
        <taxon>Eukaryota</taxon>
        <taxon>Fungi</taxon>
        <taxon>Dikarya</taxon>
        <taxon>Ascomycota</taxon>
        <taxon>Pezizomycotina</taxon>
        <taxon>Dothideomycetes</taxon>
        <taxon>Dothideomycetidae</taxon>
        <taxon>Mycosphaerellales</taxon>
        <taxon>Teratosphaeriaceae</taxon>
        <taxon>Friedmanniomyces</taxon>
    </lineage>
</organism>
<sequence length="117" mass="12298">MAPSTTQLLSSLLLATIPFVSANTRQADPGFTNDTLCTFAVLELIPKSNLLNNTLLLWPKDSCCTTTDCSLQHFRCPSNSAHAEKGGDVCCYKADGNGASAGVCKCGIDGFAQGTCF</sequence>
<comment type="caution">
    <text evidence="2">The sequence shown here is derived from an EMBL/GenBank/DDBJ whole genome shotgun (WGS) entry which is preliminary data.</text>
</comment>
<protein>
    <submittedName>
        <fullName evidence="2">Uncharacterized protein</fullName>
    </submittedName>
</protein>
<evidence type="ECO:0000313" key="3">
    <source>
        <dbReference type="Proteomes" id="UP000309340"/>
    </source>
</evidence>
<feature type="chain" id="PRO_5020349823" evidence="1">
    <location>
        <begin position="23"/>
        <end position="117"/>
    </location>
</feature>
<gene>
    <name evidence="2" type="ORF">B0A55_02832</name>
</gene>
<name>A0A4U0XV34_9PEZI</name>
<evidence type="ECO:0000313" key="2">
    <source>
        <dbReference type="EMBL" id="TKA79373.1"/>
    </source>
</evidence>
<keyword evidence="1" id="KW-0732">Signal</keyword>
<feature type="signal peptide" evidence="1">
    <location>
        <begin position="1"/>
        <end position="22"/>
    </location>
</feature>
<dbReference type="EMBL" id="NAJQ01000091">
    <property type="protein sequence ID" value="TKA79373.1"/>
    <property type="molecule type" value="Genomic_DNA"/>
</dbReference>
<reference evidence="2 3" key="1">
    <citation type="submission" date="2017-03" db="EMBL/GenBank/DDBJ databases">
        <title>Genomes of endolithic fungi from Antarctica.</title>
        <authorList>
            <person name="Coleine C."/>
            <person name="Masonjones S."/>
            <person name="Stajich J.E."/>
        </authorList>
    </citation>
    <scope>NUCLEOTIDE SEQUENCE [LARGE SCALE GENOMIC DNA]</scope>
    <source>
        <strain evidence="2 3">CCFEE 5184</strain>
    </source>
</reference>
<dbReference type="Proteomes" id="UP000309340">
    <property type="component" value="Unassembled WGS sequence"/>
</dbReference>
<keyword evidence="3" id="KW-1185">Reference proteome</keyword>
<dbReference type="OrthoDB" id="3922436at2759"/>
<proteinExistence type="predicted"/>